<name>A0A841K547_9HYPH</name>
<keyword evidence="2" id="KW-1185">Reference proteome</keyword>
<protein>
    <submittedName>
        <fullName evidence="1">Uncharacterized protein</fullName>
    </submittedName>
</protein>
<dbReference type="EMBL" id="JACHEH010000002">
    <property type="protein sequence ID" value="MBB6167120.1"/>
    <property type="molecule type" value="Genomic_DNA"/>
</dbReference>
<proteinExistence type="predicted"/>
<reference evidence="1 2" key="1">
    <citation type="submission" date="2020-08" db="EMBL/GenBank/DDBJ databases">
        <title>Genomic Encyclopedia of Type Strains, Phase IV (KMG-IV): sequencing the most valuable type-strain genomes for metagenomic binning, comparative biology and taxonomic classification.</title>
        <authorList>
            <person name="Goeker M."/>
        </authorList>
    </citation>
    <scope>NUCLEOTIDE SEQUENCE [LARGE SCALE GENOMIC DNA]</scope>
    <source>
        <strain evidence="1 2">DSM 101465</strain>
    </source>
</reference>
<dbReference type="AlphaFoldDB" id="A0A841K547"/>
<sequence>MGDPVSTGILALNAAGTGAGIFSALAGGQQSKVNAQLEAGRARMQAERLKVAAEAAKVRGIQVDTAFREDLNQSLQNLYAIRAAQGASVDSPTSRALGERARVTNDRARRVAVSNERLRAMGIENEAAVAEGDAMALLRASRRYRTASLISAAGQAISGAGSFLRAGQTAGYW</sequence>
<organism evidence="1 2">
    <name type="scientific">Chelatococcus composti</name>
    <dbReference type="NCBI Taxonomy" id="1743235"/>
    <lineage>
        <taxon>Bacteria</taxon>
        <taxon>Pseudomonadati</taxon>
        <taxon>Pseudomonadota</taxon>
        <taxon>Alphaproteobacteria</taxon>
        <taxon>Hyphomicrobiales</taxon>
        <taxon>Chelatococcaceae</taxon>
        <taxon>Chelatococcus</taxon>
    </lineage>
</organism>
<evidence type="ECO:0000313" key="1">
    <source>
        <dbReference type="EMBL" id="MBB6167120.1"/>
    </source>
</evidence>
<accession>A0A841K547</accession>
<gene>
    <name evidence="1" type="ORF">HNQ73_000738</name>
</gene>
<evidence type="ECO:0000313" key="2">
    <source>
        <dbReference type="Proteomes" id="UP000588017"/>
    </source>
</evidence>
<comment type="caution">
    <text evidence="1">The sequence shown here is derived from an EMBL/GenBank/DDBJ whole genome shotgun (WGS) entry which is preliminary data.</text>
</comment>
<dbReference type="Proteomes" id="UP000588017">
    <property type="component" value="Unassembled WGS sequence"/>
</dbReference>
<dbReference type="RefSeq" id="WP_183332392.1">
    <property type="nucleotide sequence ID" value="NZ_BMHX01000002.1"/>
</dbReference>